<dbReference type="RefSeq" id="WP_218128934.1">
    <property type="nucleotide sequence ID" value="NZ_FNFB01000007.1"/>
</dbReference>
<evidence type="ECO:0000313" key="2">
    <source>
        <dbReference type="EMBL" id="SDK39538.1"/>
    </source>
</evidence>
<dbReference type="Proteomes" id="UP000198683">
    <property type="component" value="Unassembled WGS sequence"/>
</dbReference>
<dbReference type="InterPro" id="IPR001387">
    <property type="entry name" value="Cro/C1-type_HTH"/>
</dbReference>
<keyword evidence="3" id="KW-1185">Reference proteome</keyword>
<dbReference type="Gene3D" id="1.10.260.40">
    <property type="entry name" value="lambda repressor-like DNA-binding domains"/>
    <property type="match status" value="1"/>
</dbReference>
<dbReference type="PANTHER" id="PTHR35010:SF2">
    <property type="entry name" value="BLL4672 PROTEIN"/>
    <property type="match status" value="1"/>
</dbReference>
<proteinExistence type="predicted"/>
<accession>A0A1G9BJ46</accession>
<dbReference type="PANTHER" id="PTHR35010">
    <property type="entry name" value="BLL4672 PROTEIN-RELATED"/>
    <property type="match status" value="1"/>
</dbReference>
<dbReference type="SMART" id="SM00530">
    <property type="entry name" value="HTH_XRE"/>
    <property type="match status" value="1"/>
</dbReference>
<dbReference type="InterPro" id="IPR010982">
    <property type="entry name" value="Lambda_DNA-bd_dom_sf"/>
</dbReference>
<dbReference type="PROSITE" id="PS50943">
    <property type="entry name" value="HTH_CROC1"/>
    <property type="match status" value="1"/>
</dbReference>
<dbReference type="STRING" id="683260.SAMN05421874_107184"/>
<sequence>MPRDRAALGAFLRSRRDRLTPSQASIRPFPGARRVPGLRREELAVLAGLSSDYYSRLEQGRQANISAEVLDALARALRLDEVEHAHLRDLAAPAQRRRAVAGPSTAQRPDAGLLRLMRTLDHVPVLLLGHRGEVLARNALLVEVLGRPLEPGTSFVRYRNRPQCSGLQAGGEADCPA</sequence>
<reference evidence="2 3" key="1">
    <citation type="submission" date="2016-10" db="EMBL/GenBank/DDBJ databases">
        <authorList>
            <person name="de Groot N.N."/>
        </authorList>
    </citation>
    <scope>NUCLEOTIDE SEQUENCE [LARGE SCALE GENOMIC DNA]</scope>
    <source>
        <strain evidence="2 3">CGMCC 4.5681</strain>
    </source>
</reference>
<dbReference type="AlphaFoldDB" id="A0A1G9BJ46"/>
<protein>
    <submittedName>
        <fullName evidence="2">Helix-turn-helix domain-containing protein</fullName>
    </submittedName>
</protein>
<feature type="domain" description="HTH cro/C1-type" evidence="1">
    <location>
        <begin position="37"/>
        <end position="84"/>
    </location>
</feature>
<name>A0A1G9BJ46_9ACTN</name>
<dbReference type="CDD" id="cd00093">
    <property type="entry name" value="HTH_XRE"/>
    <property type="match status" value="1"/>
</dbReference>
<evidence type="ECO:0000313" key="3">
    <source>
        <dbReference type="Proteomes" id="UP000198683"/>
    </source>
</evidence>
<evidence type="ECO:0000259" key="1">
    <source>
        <dbReference type="PROSITE" id="PS50943"/>
    </source>
</evidence>
<dbReference type="GO" id="GO:0003677">
    <property type="term" value="F:DNA binding"/>
    <property type="evidence" value="ECO:0007669"/>
    <property type="project" value="InterPro"/>
</dbReference>
<dbReference type="EMBL" id="FNFB01000007">
    <property type="protein sequence ID" value="SDK39538.1"/>
    <property type="molecule type" value="Genomic_DNA"/>
</dbReference>
<gene>
    <name evidence="2" type="ORF">SAMN05421874_107184</name>
</gene>
<dbReference type="SUPFAM" id="SSF47413">
    <property type="entry name" value="lambda repressor-like DNA-binding domains"/>
    <property type="match status" value="1"/>
</dbReference>
<dbReference type="Pfam" id="PF13560">
    <property type="entry name" value="HTH_31"/>
    <property type="match status" value="1"/>
</dbReference>
<organism evidence="2 3">
    <name type="scientific">Nonomuraea maritima</name>
    <dbReference type="NCBI Taxonomy" id="683260"/>
    <lineage>
        <taxon>Bacteria</taxon>
        <taxon>Bacillati</taxon>
        <taxon>Actinomycetota</taxon>
        <taxon>Actinomycetes</taxon>
        <taxon>Streptosporangiales</taxon>
        <taxon>Streptosporangiaceae</taxon>
        <taxon>Nonomuraea</taxon>
    </lineage>
</organism>